<reference evidence="1 2" key="1">
    <citation type="journal article" date="2019" name="Int. J. Syst. Evol. Microbiol.">
        <title>The Global Catalogue of Microorganisms (GCM) 10K type strain sequencing project: providing services to taxonomists for standard genome sequencing and annotation.</title>
        <authorList>
            <consortium name="The Broad Institute Genomics Platform"/>
            <consortium name="The Broad Institute Genome Sequencing Center for Infectious Disease"/>
            <person name="Wu L."/>
            <person name="Ma J."/>
        </authorList>
    </citation>
    <scope>NUCLEOTIDE SEQUENCE [LARGE SCALE GENOMIC DNA]</scope>
    <source>
        <strain evidence="1 2">JCM 13004</strain>
    </source>
</reference>
<evidence type="ECO:0008006" key="3">
    <source>
        <dbReference type="Google" id="ProtNLM"/>
    </source>
</evidence>
<gene>
    <name evidence="1" type="ORF">GCM10009665_50980</name>
</gene>
<dbReference type="SUPFAM" id="SSF160631">
    <property type="entry name" value="SMI1/KNR4-like"/>
    <property type="match status" value="1"/>
</dbReference>
<name>A0ABN1WLM5_9ACTN</name>
<comment type="caution">
    <text evidence="1">The sequence shown here is derived from an EMBL/GenBank/DDBJ whole genome shotgun (WGS) entry which is preliminary data.</text>
</comment>
<sequence length="184" mass="20226">MPPHPGAGDAVDWDRAAEQWGGALPADYREFIDHYGAGSVNNLFHLALPLAGAAEPLGPLTFARLVEDAYYLLEPAQDGEPAANLGGRIPWALDICGCQAFWENSDPDPERWTVLVLDRHGVWTPYPCGMADFVLGSLQRRLEPALMALPLDDHPPVFRTWREIDRHRRAGTDPWAGGCPSTCS</sequence>
<accession>A0ABN1WLM5</accession>
<organism evidence="1 2">
    <name type="scientific">Kitasatospora nipponensis</name>
    <dbReference type="NCBI Taxonomy" id="258049"/>
    <lineage>
        <taxon>Bacteria</taxon>
        <taxon>Bacillati</taxon>
        <taxon>Actinomycetota</taxon>
        <taxon>Actinomycetes</taxon>
        <taxon>Kitasatosporales</taxon>
        <taxon>Streptomycetaceae</taxon>
        <taxon>Kitasatospora</taxon>
    </lineage>
</organism>
<keyword evidence="2" id="KW-1185">Reference proteome</keyword>
<proteinExistence type="predicted"/>
<evidence type="ECO:0000313" key="1">
    <source>
        <dbReference type="EMBL" id="GAA1254156.1"/>
    </source>
</evidence>
<evidence type="ECO:0000313" key="2">
    <source>
        <dbReference type="Proteomes" id="UP001500037"/>
    </source>
</evidence>
<dbReference type="EMBL" id="BAAALF010000108">
    <property type="protein sequence ID" value="GAA1254156.1"/>
    <property type="molecule type" value="Genomic_DNA"/>
</dbReference>
<protein>
    <recommendedName>
        <fullName evidence="3">SMI1/KNR4 family protein SUKH-1</fullName>
    </recommendedName>
</protein>
<dbReference type="InterPro" id="IPR037883">
    <property type="entry name" value="Knr4/Smi1-like_sf"/>
</dbReference>
<dbReference type="Proteomes" id="UP001500037">
    <property type="component" value="Unassembled WGS sequence"/>
</dbReference>